<dbReference type="GO" id="GO:0030248">
    <property type="term" value="F:cellulose binding"/>
    <property type="evidence" value="ECO:0007669"/>
    <property type="project" value="InterPro"/>
</dbReference>
<dbReference type="PROSITE" id="PS00498">
    <property type="entry name" value="TYROSINASE_2"/>
    <property type="match status" value="1"/>
</dbReference>
<comment type="catalytic activity">
    <reaction evidence="10">
        <text>2 L-dopa + O2 = 2 L-dopaquinone + 2 H2O</text>
        <dbReference type="Rhea" id="RHEA:34287"/>
        <dbReference type="ChEBI" id="CHEBI:15377"/>
        <dbReference type="ChEBI" id="CHEBI:15379"/>
        <dbReference type="ChEBI" id="CHEBI:57504"/>
        <dbReference type="ChEBI" id="CHEBI:57924"/>
        <dbReference type="EC" id="1.14.18.1"/>
    </reaction>
</comment>
<dbReference type="GO" id="GO:0005975">
    <property type="term" value="P:carbohydrate metabolic process"/>
    <property type="evidence" value="ECO:0007669"/>
    <property type="project" value="InterPro"/>
</dbReference>
<dbReference type="Gene3D" id="1.10.1280.10">
    <property type="entry name" value="Di-copper center containing domain from catechol oxidase"/>
    <property type="match status" value="1"/>
</dbReference>
<dbReference type="Pfam" id="PF00734">
    <property type="entry name" value="CBM_1"/>
    <property type="match status" value="1"/>
</dbReference>
<name>U4LMI8_PYROM</name>
<dbReference type="PANTHER" id="PTHR11474:SF76">
    <property type="entry name" value="SHKT DOMAIN-CONTAINING PROTEIN"/>
    <property type="match status" value="1"/>
</dbReference>
<dbReference type="Pfam" id="PF00264">
    <property type="entry name" value="Tyrosinase"/>
    <property type="match status" value="1"/>
</dbReference>
<keyword evidence="16" id="KW-1185">Reference proteome</keyword>
<evidence type="ECO:0000256" key="1">
    <source>
        <dbReference type="ARBA" id="ARBA00001973"/>
    </source>
</evidence>
<dbReference type="eggNOG" id="ENOG502RF2C">
    <property type="taxonomic scope" value="Eukaryota"/>
</dbReference>
<keyword evidence="9" id="KW-0470">Melanin biosynthesis</keyword>
<evidence type="ECO:0000256" key="12">
    <source>
        <dbReference type="SAM" id="MobiDB-lite"/>
    </source>
</evidence>
<dbReference type="GO" id="GO:0004503">
    <property type="term" value="F:tyrosinase activity"/>
    <property type="evidence" value="ECO:0007669"/>
    <property type="project" value="UniProtKB-EC"/>
</dbReference>
<dbReference type="GO" id="GO:0005576">
    <property type="term" value="C:extracellular region"/>
    <property type="evidence" value="ECO:0007669"/>
    <property type="project" value="InterPro"/>
</dbReference>
<dbReference type="PROSITE" id="PS00497">
    <property type="entry name" value="TYROSINASE_1"/>
    <property type="match status" value="1"/>
</dbReference>
<feature type="chain" id="PRO_5004651734" description="tyrosinase" evidence="13">
    <location>
        <begin position="22"/>
        <end position="735"/>
    </location>
</feature>
<evidence type="ECO:0000256" key="11">
    <source>
        <dbReference type="ARBA" id="ARBA00048881"/>
    </source>
</evidence>
<dbReference type="SUPFAM" id="SSF48056">
    <property type="entry name" value="Di-copper centre-containing domain"/>
    <property type="match status" value="1"/>
</dbReference>
<dbReference type="OMA" id="HQSTYLA"/>
<dbReference type="InterPro" id="IPR002227">
    <property type="entry name" value="Tyrosinase_Cu-bd"/>
</dbReference>
<dbReference type="InterPro" id="IPR000254">
    <property type="entry name" value="CBD"/>
</dbReference>
<reference evidence="15 16" key="1">
    <citation type="journal article" date="2013" name="PLoS Genet.">
        <title>The genome and development-dependent transcriptomes of Pyronema confluens: a window into fungal evolution.</title>
        <authorList>
            <person name="Traeger S."/>
            <person name="Altegoer F."/>
            <person name="Freitag M."/>
            <person name="Gabaldon T."/>
            <person name="Kempken F."/>
            <person name="Kumar A."/>
            <person name="Marcet-Houben M."/>
            <person name="Poggeler S."/>
            <person name="Stajich J.E."/>
            <person name="Nowrousian M."/>
        </authorList>
    </citation>
    <scope>NUCLEOTIDE SEQUENCE [LARGE SCALE GENOMIC DNA]</scope>
    <source>
        <strain evidence="16">CBS 100304</strain>
        <tissue evidence="15">Vegetative mycelium</tissue>
    </source>
</reference>
<comment type="cofactor">
    <cofactor evidence="1">
        <name>Cu(2+)</name>
        <dbReference type="ChEBI" id="CHEBI:29036"/>
    </cofactor>
</comment>
<evidence type="ECO:0000256" key="10">
    <source>
        <dbReference type="ARBA" id="ARBA00048233"/>
    </source>
</evidence>
<dbReference type="InterPro" id="IPR050316">
    <property type="entry name" value="Tyrosinase/Hemocyanin"/>
</dbReference>
<dbReference type="InterPro" id="IPR035971">
    <property type="entry name" value="CBD_sf"/>
</dbReference>
<dbReference type="Pfam" id="PF18132">
    <property type="entry name" value="Tyrosinase_C"/>
    <property type="match status" value="1"/>
</dbReference>
<evidence type="ECO:0000256" key="13">
    <source>
        <dbReference type="SAM" id="SignalP"/>
    </source>
</evidence>
<dbReference type="InterPro" id="IPR008922">
    <property type="entry name" value="Di-copper_centre_dom_sf"/>
</dbReference>
<dbReference type="InterPro" id="IPR041640">
    <property type="entry name" value="Tyrosinase_C"/>
</dbReference>
<evidence type="ECO:0000259" key="14">
    <source>
        <dbReference type="PROSITE" id="PS51164"/>
    </source>
</evidence>
<keyword evidence="4" id="KW-0479">Metal-binding</keyword>
<dbReference type="EC" id="1.14.18.1" evidence="3"/>
<evidence type="ECO:0000256" key="2">
    <source>
        <dbReference type="ARBA" id="ARBA00009928"/>
    </source>
</evidence>
<evidence type="ECO:0000256" key="7">
    <source>
        <dbReference type="ARBA" id="ARBA00023008"/>
    </source>
</evidence>
<keyword evidence="5 13" id="KW-0732">Signal</keyword>
<dbReference type="EMBL" id="HF936048">
    <property type="protein sequence ID" value="CCX33334.1"/>
    <property type="molecule type" value="Genomic_DNA"/>
</dbReference>
<keyword evidence="7" id="KW-0186">Copper</keyword>
<feature type="signal peptide" evidence="13">
    <location>
        <begin position="1"/>
        <end position="21"/>
    </location>
</feature>
<comment type="similarity">
    <text evidence="2">Belongs to the tyrosinase family.</text>
</comment>
<comment type="catalytic activity">
    <reaction evidence="11">
        <text>L-tyrosine + O2 = L-dopaquinone + H2O</text>
        <dbReference type="Rhea" id="RHEA:18117"/>
        <dbReference type="ChEBI" id="CHEBI:15377"/>
        <dbReference type="ChEBI" id="CHEBI:15379"/>
        <dbReference type="ChEBI" id="CHEBI:57924"/>
        <dbReference type="ChEBI" id="CHEBI:58315"/>
        <dbReference type="EC" id="1.14.18.1"/>
    </reaction>
</comment>
<evidence type="ECO:0000256" key="9">
    <source>
        <dbReference type="ARBA" id="ARBA00023101"/>
    </source>
</evidence>
<gene>
    <name evidence="15" type="ORF">PCON_01015</name>
</gene>
<protein>
    <recommendedName>
        <fullName evidence="3">tyrosinase</fullName>
        <ecNumber evidence="3">1.14.18.1</ecNumber>
    </recommendedName>
</protein>
<evidence type="ECO:0000256" key="3">
    <source>
        <dbReference type="ARBA" id="ARBA00011906"/>
    </source>
</evidence>
<dbReference type="SUPFAM" id="SSF57180">
    <property type="entry name" value="Cellulose-binding domain"/>
    <property type="match status" value="1"/>
</dbReference>
<sequence length="735" mass="80780">MIHSVSWISVLLLAMLSLVAAQEYQRSQCGGEGYYGDGKCSSGYTCQKINDAYKDYCVQTASNPVRDPPYDPINGRYTPSDDGINTAVPNVPTGPVAPVPPVDPGKGGTNPTDPGILIDPSAPTTLKPGNGNTNNTDPSKPTVPGGLSGNGAFTAITGAPGIEYRWPVQDLASKYPDVFNMFILALEALQKMPETLELSYYQLAGIHGAPFQAWQYPQAQRVDWGYCTHKSVIFVNWHRPYLLLVEQTLVEHAVRLAKEFTGSDGDKYREAAKKVRLPYWDWSADNLRGRIPKVVSSPQISVIRPSGPQTIRNPLYSYVFQDNVMKVRDFDGFPQVNMTETLRTPLNITQQSRHDVINARLEATFDGRKLQTFQIFQINTFSHFSTARFPSPGLSPLEWNSVESIHDDVHATVGGRGHMSTVPVAAFDPIFWIHHTNVDRLGAMYQAINPGSNVEPLVQREPNFAFPNPGGIEDMNTKFYPFRHPNGQEFTSHDVSCADSIHKYGYAYPEVPSGKSGAELSQFTSKAVCALYAPKINTTNFRSMPGGGWERTEWLAHVTYDESQIDGTFKVSIYVGDVPASTDAKLTDKSVIGGCSSFSGTQKHNAQIAGTLPLTPTLVTKGVTPANKEEVVKYLKENMTWKILKGAEEVPLSQLPSLCVGVSAAPVQYFPQEGRLPTYGEWSTYYEATQDKVGGMKVTDSALVGSKNVVRVNGTDNGSATTLETPRKRPSYFSY</sequence>
<evidence type="ECO:0000256" key="5">
    <source>
        <dbReference type="ARBA" id="ARBA00022729"/>
    </source>
</evidence>
<proteinExistence type="inferred from homology"/>
<dbReference type="OrthoDB" id="6132182at2759"/>
<accession>U4LMI8</accession>
<feature type="region of interest" description="Disordered" evidence="12">
    <location>
        <begin position="122"/>
        <end position="146"/>
    </location>
</feature>
<dbReference type="AlphaFoldDB" id="U4LMI8"/>
<feature type="compositionally biased region" description="Polar residues" evidence="12">
    <location>
        <begin position="130"/>
        <end position="139"/>
    </location>
</feature>
<dbReference type="GO" id="GO:0046872">
    <property type="term" value="F:metal ion binding"/>
    <property type="evidence" value="ECO:0007669"/>
    <property type="project" value="UniProtKB-KW"/>
</dbReference>
<dbReference type="STRING" id="1076935.U4LMI8"/>
<evidence type="ECO:0000313" key="15">
    <source>
        <dbReference type="EMBL" id="CCX33334.1"/>
    </source>
</evidence>
<evidence type="ECO:0000313" key="16">
    <source>
        <dbReference type="Proteomes" id="UP000018144"/>
    </source>
</evidence>
<evidence type="ECO:0000256" key="4">
    <source>
        <dbReference type="ARBA" id="ARBA00022723"/>
    </source>
</evidence>
<feature type="domain" description="CBM1" evidence="14">
    <location>
        <begin position="21"/>
        <end position="58"/>
    </location>
</feature>
<dbReference type="PRINTS" id="PR00092">
    <property type="entry name" value="TYROSINASE"/>
</dbReference>
<dbReference type="PANTHER" id="PTHR11474">
    <property type="entry name" value="TYROSINASE FAMILY MEMBER"/>
    <property type="match status" value="1"/>
</dbReference>
<dbReference type="PROSITE" id="PS51164">
    <property type="entry name" value="CBM1_2"/>
    <property type="match status" value="1"/>
</dbReference>
<keyword evidence="8" id="KW-0503">Monooxygenase</keyword>
<keyword evidence="6" id="KW-0560">Oxidoreductase</keyword>
<dbReference type="Proteomes" id="UP000018144">
    <property type="component" value="Unassembled WGS sequence"/>
</dbReference>
<organism evidence="15 16">
    <name type="scientific">Pyronema omphalodes (strain CBS 100304)</name>
    <name type="common">Pyronema confluens</name>
    <dbReference type="NCBI Taxonomy" id="1076935"/>
    <lineage>
        <taxon>Eukaryota</taxon>
        <taxon>Fungi</taxon>
        <taxon>Dikarya</taxon>
        <taxon>Ascomycota</taxon>
        <taxon>Pezizomycotina</taxon>
        <taxon>Pezizomycetes</taxon>
        <taxon>Pezizales</taxon>
        <taxon>Pyronemataceae</taxon>
        <taxon>Pyronema</taxon>
    </lineage>
</organism>
<evidence type="ECO:0000256" key="6">
    <source>
        <dbReference type="ARBA" id="ARBA00023002"/>
    </source>
</evidence>
<evidence type="ECO:0000256" key="8">
    <source>
        <dbReference type="ARBA" id="ARBA00023033"/>
    </source>
</evidence>
<dbReference type="GO" id="GO:0042438">
    <property type="term" value="P:melanin biosynthetic process"/>
    <property type="evidence" value="ECO:0007669"/>
    <property type="project" value="UniProtKB-KW"/>
</dbReference>